<dbReference type="SUPFAM" id="SSF69255">
    <property type="entry name" value="gp5 N-terminal domain-like"/>
    <property type="match status" value="1"/>
</dbReference>
<evidence type="ECO:0000313" key="2">
    <source>
        <dbReference type="Proteomes" id="UP000094329"/>
    </source>
</evidence>
<dbReference type="Proteomes" id="UP000094329">
    <property type="component" value="Unassembled WGS sequence"/>
</dbReference>
<evidence type="ECO:0000313" key="1">
    <source>
        <dbReference type="EMBL" id="ODN42242.1"/>
    </source>
</evidence>
<reference evidence="1 2" key="1">
    <citation type="submission" date="2016-08" db="EMBL/GenBank/DDBJ databases">
        <title>Draft genome sequence of Candidatus Piscirickettsia litoralis, from seawater.</title>
        <authorList>
            <person name="Wan X."/>
            <person name="Lee A.J."/>
            <person name="Hou S."/>
            <person name="Donachie S.P."/>
        </authorList>
    </citation>
    <scope>NUCLEOTIDE SEQUENCE [LARGE SCALE GENOMIC DNA]</scope>
    <source>
        <strain evidence="1 2">Y2</strain>
    </source>
</reference>
<gene>
    <name evidence="1" type="ORF">BGC07_03940</name>
</gene>
<organism evidence="1 2">
    <name type="scientific">Piscirickettsia litoralis</name>
    <dbReference type="NCBI Taxonomy" id="1891921"/>
    <lineage>
        <taxon>Bacteria</taxon>
        <taxon>Pseudomonadati</taxon>
        <taxon>Pseudomonadota</taxon>
        <taxon>Gammaproteobacteria</taxon>
        <taxon>Thiotrichales</taxon>
        <taxon>Piscirickettsiaceae</taxon>
        <taxon>Piscirickettsia</taxon>
    </lineage>
</organism>
<comment type="caution">
    <text evidence="1">The sequence shown here is derived from an EMBL/GenBank/DDBJ whole genome shotgun (WGS) entry which is preliminary data.</text>
</comment>
<accession>A0ABX3A085</accession>
<dbReference type="InterPro" id="IPR037026">
    <property type="entry name" value="Vgr_OB-fold_dom_sf"/>
</dbReference>
<protein>
    <submittedName>
        <fullName evidence="1">Uncharacterized protein</fullName>
    </submittedName>
</protein>
<proteinExistence type="predicted"/>
<dbReference type="EMBL" id="MDTU01000001">
    <property type="protein sequence ID" value="ODN42242.1"/>
    <property type="molecule type" value="Genomic_DNA"/>
</dbReference>
<dbReference type="RefSeq" id="WP_069312039.1">
    <property type="nucleotide sequence ID" value="NZ_MDTU01000001.1"/>
</dbReference>
<keyword evidence="2" id="KW-1185">Reference proteome</keyword>
<dbReference type="Gene3D" id="2.40.50.230">
    <property type="entry name" value="Gp5 N-terminal domain"/>
    <property type="match status" value="1"/>
</dbReference>
<sequence>MVDGIDTTILNKTTLKLHDKNQAFCPPQRTEIPKIHGITHGEIKSITSNSYDTIDENGCYQVIIPGAEQSQPVQVRKAESYSGKNHGMHFPLQSQTEVFLSFLQGHPDCPVITGAAYNSQHPNVVDSEKTYDHTLHIPNATQLIMSSQDNKPGYMLSTTGGYQDSHTDGDYVTMKQVKKYIEDINAEGDITKTIGTNKNVTANVRSARSISTFNTSAANISDINTTPTDFALDTNAVQHENFVSISNSEKKWL</sequence>
<name>A0ABX3A085_9GAMM</name>